<evidence type="ECO:0000313" key="2">
    <source>
        <dbReference type="Proteomes" id="UP000275401"/>
    </source>
</evidence>
<gene>
    <name evidence="1" type="ORF">EEJ42_17375</name>
</gene>
<accession>A0A3M8W546</accession>
<organism evidence="1 2">
    <name type="scientific">Streptomyces botrytidirepellens</name>
    <dbReference type="NCBI Taxonomy" id="2486417"/>
    <lineage>
        <taxon>Bacteria</taxon>
        <taxon>Bacillati</taxon>
        <taxon>Actinomycetota</taxon>
        <taxon>Actinomycetes</taxon>
        <taxon>Kitasatosporales</taxon>
        <taxon>Streptomycetaceae</taxon>
        <taxon>Streptomyces</taxon>
    </lineage>
</organism>
<protein>
    <submittedName>
        <fullName evidence="1">DUF2993 domain-containing protein</fullName>
    </submittedName>
</protein>
<keyword evidence="2" id="KW-1185">Reference proteome</keyword>
<dbReference type="EMBL" id="RIBZ01000229">
    <property type="protein sequence ID" value="RNG24567.1"/>
    <property type="molecule type" value="Genomic_DNA"/>
</dbReference>
<comment type="caution">
    <text evidence="1">The sequence shown here is derived from an EMBL/GenBank/DDBJ whole genome shotgun (WGS) entry which is preliminary data.</text>
</comment>
<sequence length="335" mass="35892">MPLTAKAVIGVLVLAALAVLADRCAVMYVERKAEAALQKKLKLATAPNVTIHGFPFLTQVVDKKLTQVDVAVPDVAADRVSLAEVNVQAQDIRLNADLPTSIKGAVVDRMKGDVLLAFEDLDRELGASQVRFRAFGPNSVRADGKLPVAGQNVSLHAMAHIQRQGDRGISTEVTGMRLEIPGIATYRPGKNAGLRLHPKAAKQISEDTAKARALLEVPSVAERLGIAPEPAGRARQDDKQLDKITGSPSFVPALTKVNLVDVTNEHPELVKKLGIDPTVAAALTKYKLPELSEKLSLSFQLPEKAKDIKIQNIGVEPDGIVADLTGTRMGFGKRP</sequence>
<evidence type="ECO:0000313" key="1">
    <source>
        <dbReference type="EMBL" id="RNG24567.1"/>
    </source>
</evidence>
<dbReference type="AlphaFoldDB" id="A0A3M8W546"/>
<name>A0A3M8W546_9ACTN</name>
<reference evidence="1 2" key="1">
    <citation type="submission" date="2018-11" db="EMBL/GenBank/DDBJ databases">
        <title>The Potential of Streptomyces as Biocontrol Agents against the Tomato grey mould, Botrytis cinerea (Gray mold) Frontiers in Microbiology.</title>
        <authorList>
            <person name="Li D."/>
        </authorList>
    </citation>
    <scope>NUCLEOTIDE SEQUENCE [LARGE SCALE GENOMIC DNA]</scope>
    <source>
        <strain evidence="1 2">NEAU-LD23</strain>
    </source>
</reference>
<dbReference type="Proteomes" id="UP000275401">
    <property type="component" value="Unassembled WGS sequence"/>
</dbReference>
<dbReference type="InterPro" id="IPR021373">
    <property type="entry name" value="DUF2993"/>
</dbReference>
<proteinExistence type="predicted"/>
<dbReference type="Pfam" id="PF11209">
    <property type="entry name" value="LmeA"/>
    <property type="match status" value="1"/>
</dbReference>